<sequence length="124" mass="14360">MAYLFFKKGMKFFAEAFFQKGRKVFWHTFFQKRYKVFRFGLFSKRPKLKKAGAGKIRASRRAFVTDFAEGRQSAPTGVLRPVGRAFCEGCGPGKGRCPRKRPRPARDLGRFLTRRLLKKAGENF</sequence>
<name>A0A845RGZ3_9FIRM</name>
<reference evidence="1 2" key="1">
    <citation type="submission" date="2018-08" db="EMBL/GenBank/DDBJ databases">
        <title>Murine metabolic-syndrome-specific gut microbial biobank.</title>
        <authorList>
            <person name="Liu C."/>
        </authorList>
    </citation>
    <scope>NUCLEOTIDE SEQUENCE [LARGE SCALE GENOMIC DNA]</scope>
    <source>
        <strain evidence="1 2">X69</strain>
    </source>
</reference>
<dbReference type="Proteomes" id="UP000446348">
    <property type="component" value="Unassembled WGS sequence"/>
</dbReference>
<accession>A0A845RGZ3</accession>
<proteinExistence type="predicted"/>
<gene>
    <name evidence="1" type="ORF">D3Z39_08375</name>
</gene>
<dbReference type="EMBL" id="QXWZ01000013">
    <property type="protein sequence ID" value="NBI78883.1"/>
    <property type="molecule type" value="Genomic_DNA"/>
</dbReference>
<organism evidence="1 2">
    <name type="scientific">Anaerotruncus colihominis</name>
    <dbReference type="NCBI Taxonomy" id="169435"/>
    <lineage>
        <taxon>Bacteria</taxon>
        <taxon>Bacillati</taxon>
        <taxon>Bacillota</taxon>
        <taxon>Clostridia</taxon>
        <taxon>Eubacteriales</taxon>
        <taxon>Oscillospiraceae</taxon>
        <taxon>Anaerotruncus</taxon>
    </lineage>
</organism>
<protein>
    <submittedName>
        <fullName evidence="1">Uncharacterized protein</fullName>
    </submittedName>
</protein>
<evidence type="ECO:0000313" key="2">
    <source>
        <dbReference type="Proteomes" id="UP000446348"/>
    </source>
</evidence>
<evidence type="ECO:0000313" key="1">
    <source>
        <dbReference type="EMBL" id="NBI78883.1"/>
    </source>
</evidence>
<comment type="caution">
    <text evidence="1">The sequence shown here is derived from an EMBL/GenBank/DDBJ whole genome shotgun (WGS) entry which is preliminary data.</text>
</comment>
<dbReference type="AlphaFoldDB" id="A0A845RGZ3"/>